<dbReference type="EMBL" id="ML732403">
    <property type="protein sequence ID" value="KAB8068284.1"/>
    <property type="molecule type" value="Genomic_DNA"/>
</dbReference>
<dbReference type="SUPFAM" id="SSF141673">
    <property type="entry name" value="MOSC N-terminal domain-like"/>
    <property type="match status" value="1"/>
</dbReference>
<feature type="region of interest" description="Disordered" evidence="15">
    <location>
        <begin position="1127"/>
        <end position="1171"/>
    </location>
</feature>
<keyword evidence="12" id="KW-0496">Mitochondrion</keyword>
<keyword evidence="8 14" id="KW-0808">Transferase</keyword>
<dbReference type="GO" id="GO:0008168">
    <property type="term" value="F:methyltransferase activity"/>
    <property type="evidence" value="ECO:0007669"/>
    <property type="project" value="UniProtKB-KW"/>
</dbReference>
<dbReference type="Pfam" id="PF03473">
    <property type="entry name" value="MOSC"/>
    <property type="match status" value="1"/>
</dbReference>
<evidence type="ECO:0000313" key="19">
    <source>
        <dbReference type="Proteomes" id="UP000326565"/>
    </source>
</evidence>
<feature type="compositionally biased region" description="Polar residues" evidence="15">
    <location>
        <begin position="1136"/>
        <end position="1150"/>
    </location>
</feature>
<keyword evidence="18" id="KW-0489">Methyltransferase</keyword>
<dbReference type="GO" id="GO:0035999">
    <property type="term" value="P:tetrahydrofolate interconversion"/>
    <property type="evidence" value="ECO:0007669"/>
    <property type="project" value="UniProtKB-UniPathway"/>
</dbReference>
<dbReference type="InterPro" id="IPR015421">
    <property type="entry name" value="PyrdxlP-dep_Trfase_major"/>
</dbReference>
<evidence type="ECO:0000256" key="1">
    <source>
        <dbReference type="ARBA" id="ARBA00001528"/>
    </source>
</evidence>
<dbReference type="InterPro" id="IPR015424">
    <property type="entry name" value="PyrdxlP-dep_Trfase"/>
</dbReference>
<dbReference type="Gene3D" id="3.40.1090.10">
    <property type="entry name" value="Cytosolic phospholipase A2 catalytic domain"/>
    <property type="match status" value="1"/>
</dbReference>
<comment type="pathway">
    <text evidence="5 14">One-carbon metabolism; tetrahydrofolate interconversion.</text>
</comment>
<keyword evidence="10" id="KW-0809">Transit peptide</keyword>
<evidence type="ECO:0000259" key="17">
    <source>
        <dbReference type="PROSITE" id="PS51635"/>
    </source>
</evidence>
<evidence type="ECO:0000256" key="2">
    <source>
        <dbReference type="ARBA" id="ARBA00001933"/>
    </source>
</evidence>
<dbReference type="InterPro" id="IPR049943">
    <property type="entry name" value="Ser_HO-MeTrfase-like"/>
</dbReference>
<dbReference type="Pfam" id="PF03476">
    <property type="entry name" value="MOSC_N"/>
    <property type="match status" value="1"/>
</dbReference>
<keyword evidence="7 14" id="KW-0554">One-carbon metabolism</keyword>
<feature type="compositionally biased region" description="Pro residues" evidence="15">
    <location>
        <begin position="1528"/>
        <end position="1540"/>
    </location>
</feature>
<dbReference type="PANTHER" id="PTHR11680">
    <property type="entry name" value="SERINE HYDROXYMETHYLTRANSFERASE"/>
    <property type="match status" value="1"/>
</dbReference>
<dbReference type="UniPathway" id="UPA00193"/>
<feature type="domain" description="MOSC" evidence="16">
    <location>
        <begin position="726"/>
        <end position="892"/>
    </location>
</feature>
<dbReference type="SUPFAM" id="SSF52151">
    <property type="entry name" value="FabD/lysophospholipase-like"/>
    <property type="match status" value="1"/>
</dbReference>
<evidence type="ECO:0000256" key="15">
    <source>
        <dbReference type="SAM" id="MobiDB-lite"/>
    </source>
</evidence>
<dbReference type="PANTHER" id="PTHR11680:SF57">
    <property type="entry name" value="SERINE HYDROXYMETHYLTRANSFERASE, MITOCHONDRIAL"/>
    <property type="match status" value="1"/>
</dbReference>
<evidence type="ECO:0000256" key="5">
    <source>
        <dbReference type="ARBA" id="ARBA00004777"/>
    </source>
</evidence>
<dbReference type="InterPro" id="IPR005302">
    <property type="entry name" value="MoCF_Sase_C"/>
</dbReference>
<dbReference type="InterPro" id="IPR039429">
    <property type="entry name" value="SHMT-like_dom"/>
</dbReference>
<dbReference type="InterPro" id="IPR001085">
    <property type="entry name" value="Ser_HO-MeTrfase"/>
</dbReference>
<name>A0A5N5WLW0_9EURO</name>
<evidence type="ECO:0000256" key="10">
    <source>
        <dbReference type="ARBA" id="ARBA00022946"/>
    </source>
</evidence>
<feature type="compositionally biased region" description="Low complexity" evidence="15">
    <location>
        <begin position="1151"/>
        <end position="1165"/>
    </location>
</feature>
<dbReference type="GO" id="GO:0032259">
    <property type="term" value="P:methylation"/>
    <property type="evidence" value="ECO:0007669"/>
    <property type="project" value="UniProtKB-KW"/>
</dbReference>
<dbReference type="CDD" id="cd07216">
    <property type="entry name" value="Pat17_PNPLA8_PNPLA9_like3"/>
    <property type="match status" value="1"/>
</dbReference>
<dbReference type="NCBIfam" id="NF000586">
    <property type="entry name" value="PRK00011.1"/>
    <property type="match status" value="1"/>
</dbReference>
<organism evidence="18 19">
    <name type="scientific">Aspergillus leporis</name>
    <dbReference type="NCBI Taxonomy" id="41062"/>
    <lineage>
        <taxon>Eukaryota</taxon>
        <taxon>Fungi</taxon>
        <taxon>Dikarya</taxon>
        <taxon>Ascomycota</taxon>
        <taxon>Pezizomycotina</taxon>
        <taxon>Eurotiomycetes</taxon>
        <taxon>Eurotiomycetidae</taxon>
        <taxon>Eurotiales</taxon>
        <taxon>Aspergillaceae</taxon>
        <taxon>Aspergillus</taxon>
        <taxon>Aspergillus subgen. Circumdati</taxon>
    </lineage>
</organism>
<evidence type="ECO:0000313" key="18">
    <source>
        <dbReference type="EMBL" id="KAB8068284.1"/>
    </source>
</evidence>
<dbReference type="GO" id="GO:0005739">
    <property type="term" value="C:mitochondrion"/>
    <property type="evidence" value="ECO:0007669"/>
    <property type="project" value="UniProtKB-SubCell"/>
</dbReference>
<evidence type="ECO:0000256" key="4">
    <source>
        <dbReference type="ARBA" id="ARBA00004173"/>
    </source>
</evidence>
<accession>A0A5N5WLW0</accession>
<dbReference type="InterPro" id="IPR015422">
    <property type="entry name" value="PyrdxlP-dep_Trfase_small"/>
</dbReference>
<feature type="compositionally biased region" description="Basic residues" evidence="15">
    <location>
        <begin position="1583"/>
        <end position="1592"/>
    </location>
</feature>
<dbReference type="InterPro" id="IPR019798">
    <property type="entry name" value="Ser_HO-MeTrfase_PLP_BS"/>
</dbReference>
<dbReference type="InterPro" id="IPR005303">
    <property type="entry name" value="MOCOS_middle"/>
</dbReference>
<dbReference type="Proteomes" id="UP000326565">
    <property type="component" value="Unassembled WGS sequence"/>
</dbReference>
<dbReference type="OrthoDB" id="630895at2759"/>
<sequence length="1592" mass="176290">MLSRCGRHALRLVPRTGSSGRAIAISTQVRPAAPLGVSRSIAQIRSVSSSSGDGQQHLLSAHLEEEDPTIYNILQKEKNRQKHFINLIPSENFTSQAVLDALGSVMQNKYSEGYPGARYYGGNEHIDESERLCQQRALETFRLNPEEWGVNVQPLSGSPANLYAISALLNTHDRLMGLDLPHGGHLSHGYQTPTKKISFISKYFETLPYRLDESTGLIDYDALEKQALLYRPKLIIAGTSAYSRLIDYPRMRQIADAAGAYLLSDMAHISGLVAADVLPSPFNHSDVVTTTTHKSLRGPRGAMIFYRKGVRRTDKKGNQEMYDLENPINASVFPGHQGGPHNHTITALAVALKQAQSTEFKTYQETVLANAKALSDRLGSPLNNGGLGYNIVSGGTDNHLVLVDLKNRGLDGARVERVLELCGVASNKNTVPGDRSALKPGGLRLGTPAMTTRGFQPEDFRRVADIVDRAVTITQKLDKAAKESAAAKGVKNPNTVKAFLDYVGEGEEISEIVLLRQEVEDWLYIYPIKSLREVALPEAVLTNTGFEYDRCFMLLKVKLDEDGTETLQNMHVPHFPEMCLFLTDIVLPTKGEKNGRIIVTYRPPGVEDDHDPRRKSLEIPLEPDVRGLDKLTVTIHRSPTIGYHMGCKYNTWFSEHFGYRVVLVYLGPHRRRVLGSFPPGKSQAHSEQDTPLISTRSVAVLALLSLLLNVVGVPVARKDTTSFVLTSLVSSTVAALLALCINRYWCGGGKRKEERITFADTAPYLMVSEASVDDLSSRLPGGTEMDQTKFRPNIVLSGAESAFEEDFWAELTVRDNIRLLLTANCIRCQSINVDYTTGAMGTGESGNALKKLMKDRRVDKGARYSPVFGRYAFLDRGCENAPIRVGEEVVVSRRVEERTTYECTPWSPASHLPVGPQPIWNITMAQRPPLWPKWPTTFATLLDPPIRWVRVEQPGRPVERREIALLLLATTYPSKWFSGSAGIDKMDTTILRRKDTTKGPPLRILSLDGGGVRGYSMLIILQELMYRIYVECEGKPPHRDEIPKPCDHFDLIVGTGTGGLIALMLGRLRLDLETCKEVYVRMTRRVFETDKTIAGIPYRSTLFKASRLEEAIRECVREHTVFEAEGNDISPGARTSLANAPFSPNSIPQRSVSRASFSTVSSHSSNQASQRNSRFINGLRWGNPDALLYDNREHRTKTAVTALYKGTTRNGSAVLLRSYDSRKEPPPEFNCTVWQAGRATSATGLAFKPIQIGQHVFIDEGAGTYNPAPQVLDEAAVNEWPGREIGAFISIGTGKRPPGTNNRQHEWWEDFFGDALGTFAEARRRLIAKIEGCEDIHRDMLREHLAKRNVVKDNYYRLNVEVGVGEFGMNEWNRLVDISTNTRRYLTKPEVKKQILDAGVKFAKIERMHRRAAAHAAAANDMSNFQDDSSITHSPRLSVVPPSHPDAVELPAELPGDFTLLSPTGPPAHPLNDDVLPSHPTPQSTMLPTPARGSTSDLGSFSPSDISRPSSQQHGSPRRSTDHVHDGMPPPVPPKTPIPYPSELGGIPMPTPLVTTTGPLGHGSIGKFRPPYPVDEPPPLVNKQRKPSYHVR</sequence>
<feature type="region of interest" description="Disordered" evidence="15">
    <location>
        <begin position="1425"/>
        <end position="1592"/>
    </location>
</feature>
<dbReference type="FunFam" id="3.40.640.10:FF:000097">
    <property type="entry name" value="Serine hydroxymethyltransferase"/>
    <property type="match status" value="1"/>
</dbReference>
<evidence type="ECO:0000256" key="14">
    <source>
        <dbReference type="RuleBase" id="RU000585"/>
    </source>
</evidence>
<dbReference type="GO" id="GO:0030170">
    <property type="term" value="F:pyridoxal phosphate binding"/>
    <property type="evidence" value="ECO:0007669"/>
    <property type="project" value="InterPro"/>
</dbReference>
<comment type="similarity">
    <text evidence="6 14">Belongs to the SHMT family.</text>
</comment>
<reference evidence="18 19" key="1">
    <citation type="submission" date="2019-04" db="EMBL/GenBank/DDBJ databases">
        <title>Friends and foes A comparative genomics study of 23 Aspergillus species from section Flavi.</title>
        <authorList>
            <consortium name="DOE Joint Genome Institute"/>
            <person name="Kjaerbolling I."/>
            <person name="Vesth T."/>
            <person name="Frisvad J.C."/>
            <person name="Nybo J.L."/>
            <person name="Theobald S."/>
            <person name="Kildgaard S."/>
            <person name="Isbrandt T."/>
            <person name="Kuo A."/>
            <person name="Sato A."/>
            <person name="Lyhne E.K."/>
            <person name="Kogle M.E."/>
            <person name="Wiebenga A."/>
            <person name="Kun R.S."/>
            <person name="Lubbers R.J."/>
            <person name="Makela M.R."/>
            <person name="Barry K."/>
            <person name="Chovatia M."/>
            <person name="Clum A."/>
            <person name="Daum C."/>
            <person name="Haridas S."/>
            <person name="He G."/>
            <person name="LaButti K."/>
            <person name="Lipzen A."/>
            <person name="Mondo S."/>
            <person name="Riley R."/>
            <person name="Salamov A."/>
            <person name="Simmons B.A."/>
            <person name="Magnuson J.K."/>
            <person name="Henrissat B."/>
            <person name="Mortensen U.H."/>
            <person name="Larsen T.O."/>
            <person name="Devries R.P."/>
            <person name="Grigoriev I.V."/>
            <person name="Machida M."/>
            <person name="Baker S.E."/>
            <person name="Andersen M.R."/>
        </authorList>
    </citation>
    <scope>NUCLEOTIDE SEQUENCE [LARGE SCALE GENOMIC DNA]</scope>
    <source>
        <strain evidence="18 19">CBS 151.66</strain>
    </source>
</reference>
<keyword evidence="9 14" id="KW-0663">Pyridoxal phosphate</keyword>
<dbReference type="EC" id="2.1.2.1" evidence="14"/>
<evidence type="ECO:0000256" key="8">
    <source>
        <dbReference type="ARBA" id="ARBA00022679"/>
    </source>
</evidence>
<protein>
    <recommendedName>
        <fullName evidence="14">Serine hydroxymethyltransferase</fullName>
        <ecNumber evidence="14">2.1.2.1</ecNumber>
    </recommendedName>
</protein>
<evidence type="ECO:0000256" key="12">
    <source>
        <dbReference type="ARBA" id="ARBA00023128"/>
    </source>
</evidence>
<evidence type="ECO:0000256" key="7">
    <source>
        <dbReference type="ARBA" id="ARBA00022563"/>
    </source>
</evidence>
<comment type="catalytic activity">
    <reaction evidence="1 14">
        <text>(6R)-5,10-methylene-5,6,7,8-tetrahydrofolate + glycine + H2O = (6S)-5,6,7,8-tetrahydrofolate + L-serine</text>
        <dbReference type="Rhea" id="RHEA:15481"/>
        <dbReference type="ChEBI" id="CHEBI:15377"/>
        <dbReference type="ChEBI" id="CHEBI:15636"/>
        <dbReference type="ChEBI" id="CHEBI:33384"/>
        <dbReference type="ChEBI" id="CHEBI:57305"/>
        <dbReference type="ChEBI" id="CHEBI:57453"/>
        <dbReference type="EC" id="2.1.2.1"/>
    </reaction>
</comment>
<feature type="compositionally biased region" description="Low complexity" evidence="15">
    <location>
        <begin position="1500"/>
        <end position="1511"/>
    </location>
</feature>
<dbReference type="Gene3D" id="3.40.640.10">
    <property type="entry name" value="Type I PLP-dependent aspartate aminotransferase-like (Major domain)"/>
    <property type="match status" value="1"/>
</dbReference>
<feature type="domain" description="PNPLA" evidence="17">
    <location>
        <begin position="1005"/>
        <end position="1272"/>
    </location>
</feature>
<evidence type="ECO:0000259" key="16">
    <source>
        <dbReference type="PROSITE" id="PS51340"/>
    </source>
</evidence>
<dbReference type="GO" id="GO:0046486">
    <property type="term" value="P:glycerolipid metabolic process"/>
    <property type="evidence" value="ECO:0007669"/>
    <property type="project" value="UniProtKB-ARBA"/>
</dbReference>
<dbReference type="InterPro" id="IPR016035">
    <property type="entry name" value="Acyl_Trfase/lysoPLipase"/>
</dbReference>
<comment type="function">
    <text evidence="3 14">Interconversion of serine and glycine.</text>
</comment>
<evidence type="ECO:0000256" key="11">
    <source>
        <dbReference type="ARBA" id="ARBA00023098"/>
    </source>
</evidence>
<evidence type="ECO:0000256" key="13">
    <source>
        <dbReference type="PROSITE-ProRule" id="PRU01161"/>
    </source>
</evidence>
<dbReference type="PROSITE" id="PS51635">
    <property type="entry name" value="PNPLA"/>
    <property type="match status" value="1"/>
</dbReference>
<dbReference type="GO" id="GO:0019264">
    <property type="term" value="P:glycine biosynthetic process from serine"/>
    <property type="evidence" value="ECO:0007669"/>
    <property type="project" value="InterPro"/>
</dbReference>
<feature type="compositionally biased region" description="Pro residues" evidence="15">
    <location>
        <begin position="1570"/>
        <end position="1580"/>
    </location>
</feature>
<evidence type="ECO:0000256" key="6">
    <source>
        <dbReference type="ARBA" id="ARBA00006376"/>
    </source>
</evidence>
<dbReference type="PROSITE" id="PS00096">
    <property type="entry name" value="SHMT"/>
    <property type="match status" value="1"/>
</dbReference>
<dbReference type="SUPFAM" id="SSF53383">
    <property type="entry name" value="PLP-dependent transferases"/>
    <property type="match status" value="1"/>
</dbReference>
<dbReference type="PROSITE" id="PS51340">
    <property type="entry name" value="MOSC"/>
    <property type="match status" value="1"/>
</dbReference>
<dbReference type="Gene3D" id="3.90.1150.10">
    <property type="entry name" value="Aspartate Aminotransferase, domain 1"/>
    <property type="match status" value="1"/>
</dbReference>
<proteinExistence type="inferred from homology"/>
<dbReference type="InterPro" id="IPR011037">
    <property type="entry name" value="Pyrv_Knase-like_insert_dom_sf"/>
</dbReference>
<dbReference type="GO" id="GO:0004372">
    <property type="term" value="F:glycine hydroxymethyltransferase activity"/>
    <property type="evidence" value="ECO:0007669"/>
    <property type="project" value="UniProtKB-EC"/>
</dbReference>
<comment type="subcellular location">
    <subcellularLocation>
        <location evidence="4">Mitochondrion</location>
    </subcellularLocation>
</comment>
<dbReference type="HAMAP" id="MF_00051">
    <property type="entry name" value="SHMT"/>
    <property type="match status" value="1"/>
</dbReference>
<feature type="compositionally biased region" description="Polar residues" evidence="15">
    <location>
        <begin position="1425"/>
        <end position="1435"/>
    </location>
</feature>
<dbReference type="CDD" id="cd00378">
    <property type="entry name" value="SHMT"/>
    <property type="match status" value="1"/>
</dbReference>
<dbReference type="SUPFAM" id="SSF50800">
    <property type="entry name" value="PK beta-barrel domain-like"/>
    <property type="match status" value="1"/>
</dbReference>
<feature type="compositionally biased region" description="Polar residues" evidence="15">
    <location>
        <begin position="1481"/>
        <end position="1499"/>
    </location>
</feature>
<dbReference type="Pfam" id="PF00464">
    <property type="entry name" value="SHMT"/>
    <property type="match status" value="1"/>
</dbReference>
<feature type="short sequence motif" description="GXGXXG" evidence="13">
    <location>
        <begin position="1009"/>
        <end position="1014"/>
    </location>
</feature>
<comment type="caution">
    <text evidence="13">Lacks conserved residue(s) required for the propagation of feature annotation.</text>
</comment>
<gene>
    <name evidence="18" type="ORF">BDV29DRAFT_195785</name>
</gene>
<dbReference type="Pfam" id="PF01734">
    <property type="entry name" value="Patatin"/>
    <property type="match status" value="1"/>
</dbReference>
<dbReference type="GO" id="GO:0030151">
    <property type="term" value="F:molybdenum ion binding"/>
    <property type="evidence" value="ECO:0007669"/>
    <property type="project" value="InterPro"/>
</dbReference>
<keyword evidence="11" id="KW-0443">Lipid metabolism</keyword>
<keyword evidence="19" id="KW-1185">Reference proteome</keyword>
<comment type="cofactor">
    <cofactor evidence="2 14">
        <name>pyridoxal 5'-phosphate</name>
        <dbReference type="ChEBI" id="CHEBI:597326"/>
    </cofactor>
</comment>
<evidence type="ECO:0000256" key="3">
    <source>
        <dbReference type="ARBA" id="ARBA00002224"/>
    </source>
</evidence>
<evidence type="ECO:0000256" key="9">
    <source>
        <dbReference type="ARBA" id="ARBA00022898"/>
    </source>
</evidence>
<dbReference type="InterPro" id="IPR002641">
    <property type="entry name" value="PNPLA_dom"/>
</dbReference>